<reference evidence="1" key="1">
    <citation type="submission" date="2023-05" db="EMBL/GenBank/DDBJ databases">
        <title>Nepenthes gracilis genome sequencing.</title>
        <authorList>
            <person name="Fukushima K."/>
        </authorList>
    </citation>
    <scope>NUCLEOTIDE SEQUENCE</scope>
    <source>
        <strain evidence="1">SING2019-196</strain>
    </source>
</reference>
<name>A0AAD3S7G9_NEPGR</name>
<dbReference type="EMBL" id="BSYO01000006">
    <property type="protein sequence ID" value="GMH05935.1"/>
    <property type="molecule type" value="Genomic_DNA"/>
</dbReference>
<evidence type="ECO:0000313" key="2">
    <source>
        <dbReference type="Proteomes" id="UP001279734"/>
    </source>
</evidence>
<dbReference type="AlphaFoldDB" id="A0AAD3S7G9"/>
<accession>A0AAD3S7G9</accession>
<evidence type="ECO:0000313" key="1">
    <source>
        <dbReference type="EMBL" id="GMH05935.1"/>
    </source>
</evidence>
<proteinExistence type="predicted"/>
<gene>
    <name evidence="1" type="ORF">Nepgr_007775</name>
</gene>
<organism evidence="1 2">
    <name type="scientific">Nepenthes gracilis</name>
    <name type="common">Slender pitcher plant</name>
    <dbReference type="NCBI Taxonomy" id="150966"/>
    <lineage>
        <taxon>Eukaryota</taxon>
        <taxon>Viridiplantae</taxon>
        <taxon>Streptophyta</taxon>
        <taxon>Embryophyta</taxon>
        <taxon>Tracheophyta</taxon>
        <taxon>Spermatophyta</taxon>
        <taxon>Magnoliopsida</taxon>
        <taxon>eudicotyledons</taxon>
        <taxon>Gunneridae</taxon>
        <taxon>Pentapetalae</taxon>
        <taxon>Caryophyllales</taxon>
        <taxon>Nepenthaceae</taxon>
        <taxon>Nepenthes</taxon>
    </lineage>
</organism>
<keyword evidence="2" id="KW-1185">Reference proteome</keyword>
<dbReference type="Proteomes" id="UP001279734">
    <property type="component" value="Unassembled WGS sequence"/>
</dbReference>
<sequence>MSIRYLKEGDLTYNAGAYVLDITLFDPLLQCFSAQLFPELLLNPSLALTKDSTTKILAAPVCFHDIDEKPDDGRCWLASSLAAGIQGVMIQHPLYIIR</sequence>
<protein>
    <submittedName>
        <fullName evidence="1">Uncharacterized protein</fullName>
    </submittedName>
</protein>
<comment type="caution">
    <text evidence="1">The sequence shown here is derived from an EMBL/GenBank/DDBJ whole genome shotgun (WGS) entry which is preliminary data.</text>
</comment>